<dbReference type="GO" id="GO:0009116">
    <property type="term" value="P:nucleoside metabolic process"/>
    <property type="evidence" value="ECO:0007669"/>
    <property type="project" value="InterPro"/>
</dbReference>
<comment type="caution">
    <text evidence="3">The sequence shown here is derived from an EMBL/GenBank/DDBJ whole genome shotgun (WGS) entry which is preliminary data.</text>
</comment>
<feature type="compositionally biased region" description="Basic residues" evidence="1">
    <location>
        <begin position="382"/>
        <end position="392"/>
    </location>
</feature>
<organism evidence="3 4">
    <name type="scientific">Orbilia oligospora</name>
    <name type="common">Nematode-trapping fungus</name>
    <name type="synonym">Arthrobotrys oligospora</name>
    <dbReference type="NCBI Taxonomy" id="2813651"/>
    <lineage>
        <taxon>Eukaryota</taxon>
        <taxon>Fungi</taxon>
        <taxon>Dikarya</taxon>
        <taxon>Ascomycota</taxon>
        <taxon>Pezizomycotina</taxon>
        <taxon>Orbiliomycetes</taxon>
        <taxon>Orbiliales</taxon>
        <taxon>Orbiliaceae</taxon>
        <taxon>Orbilia</taxon>
    </lineage>
</organism>
<dbReference type="Proteomes" id="UP000479691">
    <property type="component" value="Unassembled WGS sequence"/>
</dbReference>
<feature type="compositionally biased region" description="Basic and acidic residues" evidence="1">
    <location>
        <begin position="536"/>
        <end position="546"/>
    </location>
</feature>
<dbReference type="GO" id="GO:0003824">
    <property type="term" value="F:catalytic activity"/>
    <property type="evidence" value="ECO:0007669"/>
    <property type="project" value="InterPro"/>
</dbReference>
<protein>
    <recommendedName>
        <fullName evidence="2">Nucleoside phosphorylase domain-containing protein</fullName>
    </recommendedName>
</protein>
<dbReference type="Gene3D" id="3.40.50.1580">
    <property type="entry name" value="Nucleoside phosphorylase domain"/>
    <property type="match status" value="1"/>
</dbReference>
<dbReference type="CDD" id="cd09008">
    <property type="entry name" value="MTAN"/>
    <property type="match status" value="1"/>
</dbReference>
<dbReference type="InterPro" id="IPR000845">
    <property type="entry name" value="Nucleoside_phosphorylase_d"/>
</dbReference>
<dbReference type="Pfam" id="PF01048">
    <property type="entry name" value="PNP_UDP_1"/>
    <property type="match status" value="1"/>
</dbReference>
<dbReference type="PANTHER" id="PTHR46082">
    <property type="entry name" value="ATP/GTP-BINDING PROTEIN-RELATED"/>
    <property type="match status" value="1"/>
</dbReference>
<gene>
    <name evidence="3" type="ORF">TWF788_009820</name>
</gene>
<dbReference type="AlphaFoldDB" id="A0A7C8U3B6"/>
<reference evidence="3 4" key="1">
    <citation type="submission" date="2019-06" db="EMBL/GenBank/DDBJ databases">
        <authorList>
            <person name="Palmer J.M."/>
        </authorList>
    </citation>
    <scope>NUCLEOTIDE SEQUENCE [LARGE SCALE GENOMIC DNA]</scope>
    <source>
        <strain evidence="3 4">TWF788</strain>
    </source>
</reference>
<feature type="region of interest" description="Disordered" evidence="1">
    <location>
        <begin position="526"/>
        <end position="579"/>
    </location>
</feature>
<evidence type="ECO:0000256" key="1">
    <source>
        <dbReference type="SAM" id="MobiDB-lite"/>
    </source>
</evidence>
<evidence type="ECO:0000313" key="3">
    <source>
        <dbReference type="EMBL" id="KAF3189834.1"/>
    </source>
</evidence>
<dbReference type="PANTHER" id="PTHR46082:SF11">
    <property type="entry name" value="AAA+ ATPASE DOMAIN-CONTAINING PROTEIN-RELATED"/>
    <property type="match status" value="1"/>
</dbReference>
<accession>A0A7C8U3B6</accession>
<sequence>MTTQRSRDDYTVGWICALPKEQTAAILVLDEEHEDLTNPPWDKNAYILGSMGQHNVAITCLPIRCYGTNQMAATASIMAITFPSIKITLMVGIGGGIPSKVKLGDVVISTEWIQWDMGKTSGDFELNSRHFYPPKGLSAAMSKLQAQQNIRGTKIEQYLDDIKRNNRHLPDEYTSVKGPEGSVDPRGARVHYGLIASGNQVIKNAQKRDEISKCLGNKVFCIEMEAAGLVDCPAAIIRGICDYADETKNDDWQEYAAVLAAICAKELLKCVQPSHINSAQPMRANLPRGFGVVNSAHPPSRVGIAARLEREIDLQSGGASPFGVGETGRSLFAQEWDHEVDFHPSGDYNKKRLDFEADVGYSQQANDVFNQMQPKPSISHSPKPRKQNKAKGKYNSSLGSENFGDNEDAQENESSSTQSLRARALRSPEQQNKYEVDALPFSQAGISSEDEDISTPTSIPKQQVAKKTNKARQDLSRESLSVSIVDVPALEERMKSSDFFADHKDSQKALNPHDIGRSEQRAINALPAAPSQRAVTPERRAVERMESTQQSGMLGRYTGWTRGPKPYEWNPLPFKKSSK</sequence>
<feature type="region of interest" description="Disordered" evidence="1">
    <location>
        <begin position="372"/>
        <end position="479"/>
    </location>
</feature>
<dbReference type="InterPro" id="IPR035994">
    <property type="entry name" value="Nucleoside_phosphorylase_sf"/>
</dbReference>
<proteinExistence type="predicted"/>
<evidence type="ECO:0000313" key="4">
    <source>
        <dbReference type="Proteomes" id="UP000479691"/>
    </source>
</evidence>
<dbReference type="SUPFAM" id="SSF53167">
    <property type="entry name" value="Purine and uridine phosphorylases"/>
    <property type="match status" value="1"/>
</dbReference>
<name>A0A7C8U3B6_ORBOL</name>
<dbReference type="EMBL" id="JAABOE010000007">
    <property type="protein sequence ID" value="KAF3189834.1"/>
    <property type="molecule type" value="Genomic_DNA"/>
</dbReference>
<feature type="domain" description="Nucleoside phosphorylase" evidence="2">
    <location>
        <begin position="13"/>
        <end position="261"/>
    </location>
</feature>
<dbReference type="InterPro" id="IPR053137">
    <property type="entry name" value="NLR-like"/>
</dbReference>
<evidence type="ECO:0000259" key="2">
    <source>
        <dbReference type="Pfam" id="PF01048"/>
    </source>
</evidence>